<evidence type="ECO:0000256" key="7">
    <source>
        <dbReference type="SAM" id="Phobius"/>
    </source>
</evidence>
<feature type="transmembrane region" description="Helical" evidence="7">
    <location>
        <begin position="59"/>
        <end position="80"/>
    </location>
</feature>
<evidence type="ECO:0000256" key="3">
    <source>
        <dbReference type="ARBA" id="ARBA00022692"/>
    </source>
</evidence>
<dbReference type="AlphaFoldDB" id="A0A803LYB6"/>
<dbReference type="InterPro" id="IPR044890">
    <property type="entry name" value="TMEM14_sf"/>
</dbReference>
<organism evidence="8 9">
    <name type="scientific">Chenopodium quinoa</name>
    <name type="common">Quinoa</name>
    <dbReference type="NCBI Taxonomy" id="63459"/>
    <lineage>
        <taxon>Eukaryota</taxon>
        <taxon>Viridiplantae</taxon>
        <taxon>Streptophyta</taxon>
        <taxon>Embryophyta</taxon>
        <taxon>Tracheophyta</taxon>
        <taxon>Spermatophyta</taxon>
        <taxon>Magnoliopsida</taxon>
        <taxon>eudicotyledons</taxon>
        <taxon>Gunneridae</taxon>
        <taxon>Pentapetalae</taxon>
        <taxon>Caryophyllales</taxon>
        <taxon>Chenopodiaceae</taxon>
        <taxon>Chenopodioideae</taxon>
        <taxon>Atripliceae</taxon>
        <taxon>Chenopodium</taxon>
    </lineage>
</organism>
<dbReference type="PANTHER" id="PTHR12668">
    <property type="entry name" value="TRANSMEMBRANE PROTEIN 14, 15"/>
    <property type="match status" value="1"/>
</dbReference>
<dbReference type="Gene3D" id="1.10.10.1740">
    <property type="entry name" value="Transmembrane protein 14-like"/>
    <property type="match status" value="1"/>
</dbReference>
<dbReference type="OMA" id="MGTRYKK"/>
<evidence type="ECO:0000256" key="1">
    <source>
        <dbReference type="ARBA" id="ARBA00004370"/>
    </source>
</evidence>
<protein>
    <submittedName>
        <fullName evidence="8">Uncharacterized protein</fullName>
    </submittedName>
</protein>
<proteinExistence type="inferred from homology"/>
<keyword evidence="9" id="KW-1185">Reference proteome</keyword>
<evidence type="ECO:0000256" key="5">
    <source>
        <dbReference type="ARBA" id="ARBA00023136"/>
    </source>
</evidence>
<name>A0A803LYB6_CHEQI</name>
<comment type="subcellular location">
    <subcellularLocation>
        <location evidence="1">Membrane</location>
    </subcellularLocation>
</comment>
<dbReference type="PANTHER" id="PTHR12668:SF5">
    <property type="entry name" value="PROTEIN FATTY ACID EXPORT 5-RELATED"/>
    <property type="match status" value="1"/>
</dbReference>
<evidence type="ECO:0000313" key="9">
    <source>
        <dbReference type="Proteomes" id="UP000596660"/>
    </source>
</evidence>
<reference evidence="8" key="1">
    <citation type="journal article" date="2017" name="Nature">
        <title>The genome of Chenopodium quinoa.</title>
        <authorList>
            <person name="Jarvis D.E."/>
            <person name="Ho Y.S."/>
            <person name="Lightfoot D.J."/>
            <person name="Schmoeckel S.M."/>
            <person name="Li B."/>
            <person name="Borm T.J.A."/>
            <person name="Ohyanagi H."/>
            <person name="Mineta K."/>
            <person name="Michell C.T."/>
            <person name="Saber N."/>
            <person name="Kharbatia N.M."/>
            <person name="Rupper R.R."/>
            <person name="Sharp A.R."/>
            <person name="Dally N."/>
            <person name="Boughton B.A."/>
            <person name="Woo Y.H."/>
            <person name="Gao G."/>
            <person name="Schijlen E.G.W.M."/>
            <person name="Guo X."/>
            <person name="Momin A.A."/>
            <person name="Negrao S."/>
            <person name="Al-Babili S."/>
            <person name="Gehring C."/>
            <person name="Roessner U."/>
            <person name="Jung C."/>
            <person name="Murphy K."/>
            <person name="Arold S.T."/>
            <person name="Gojobori T."/>
            <person name="van der Linden C.G."/>
            <person name="van Loo E.N."/>
            <person name="Jellen E.N."/>
            <person name="Maughan P.J."/>
            <person name="Tester M."/>
        </authorList>
    </citation>
    <scope>NUCLEOTIDE SEQUENCE [LARGE SCALE GENOMIC DNA]</scope>
    <source>
        <strain evidence="8">cv. PI 614886</strain>
    </source>
</reference>
<evidence type="ECO:0000313" key="8">
    <source>
        <dbReference type="EnsemblPlants" id="AUR62020467-RA:cds"/>
    </source>
</evidence>
<keyword evidence="4 7" id="KW-1133">Transmembrane helix</keyword>
<dbReference type="GO" id="GO:0015245">
    <property type="term" value="F:fatty acid transmembrane transporter activity"/>
    <property type="evidence" value="ECO:0007669"/>
    <property type="project" value="TreeGrafter"/>
</dbReference>
<sequence>MHDFCFTIPYGLVLVLGGLIGYAKKGSLASLGGAAGAGLLLILAGYLSLNAFKKRKNSYFALILETVTATGLTYVMGQRYMETSKIMPAGVIAMISAFMTAFYAYKDISNEHDHILSHREKNSNEDLGTASHTNEGLDAEV</sequence>
<reference evidence="8" key="2">
    <citation type="submission" date="2021-03" db="UniProtKB">
        <authorList>
            <consortium name="EnsemblPlants"/>
        </authorList>
    </citation>
    <scope>IDENTIFICATION</scope>
</reference>
<accession>A0A803LYB6</accession>
<keyword evidence="3 7" id="KW-0812">Transmembrane</keyword>
<evidence type="ECO:0000256" key="4">
    <source>
        <dbReference type="ARBA" id="ARBA00022989"/>
    </source>
</evidence>
<dbReference type="Pfam" id="PF03647">
    <property type="entry name" value="Tmemb_14"/>
    <property type="match status" value="1"/>
</dbReference>
<dbReference type="Gramene" id="AUR62020467-RA">
    <property type="protein sequence ID" value="AUR62020467-RA:cds"/>
    <property type="gene ID" value="AUR62020467"/>
</dbReference>
<feature type="transmembrane region" description="Helical" evidence="7">
    <location>
        <begin position="29"/>
        <end position="47"/>
    </location>
</feature>
<evidence type="ECO:0000256" key="6">
    <source>
        <dbReference type="SAM" id="MobiDB-lite"/>
    </source>
</evidence>
<dbReference type="GO" id="GO:0009706">
    <property type="term" value="C:chloroplast inner membrane"/>
    <property type="evidence" value="ECO:0007669"/>
    <property type="project" value="TreeGrafter"/>
</dbReference>
<dbReference type="InterPro" id="IPR005349">
    <property type="entry name" value="TMEM14"/>
</dbReference>
<dbReference type="Proteomes" id="UP000596660">
    <property type="component" value="Unplaced"/>
</dbReference>
<keyword evidence="5 7" id="KW-0472">Membrane</keyword>
<comment type="similarity">
    <text evidence="2">Belongs to the TMEM14 family.</text>
</comment>
<feature type="transmembrane region" description="Helical" evidence="7">
    <location>
        <begin position="7"/>
        <end position="23"/>
    </location>
</feature>
<feature type="transmembrane region" description="Helical" evidence="7">
    <location>
        <begin position="86"/>
        <end position="105"/>
    </location>
</feature>
<evidence type="ECO:0000256" key="2">
    <source>
        <dbReference type="ARBA" id="ARBA00007590"/>
    </source>
</evidence>
<feature type="region of interest" description="Disordered" evidence="6">
    <location>
        <begin position="120"/>
        <end position="141"/>
    </location>
</feature>
<dbReference type="EnsemblPlants" id="AUR62020467-RA">
    <property type="protein sequence ID" value="AUR62020467-RA:cds"/>
    <property type="gene ID" value="AUR62020467"/>
</dbReference>